<gene>
    <name evidence="1" type="ORF">Ae201684_003014</name>
</gene>
<dbReference type="InterPro" id="IPR052050">
    <property type="entry name" value="SecEffector_AnkRepeat"/>
</dbReference>
<proteinExistence type="predicted"/>
<accession>A0A6G0XN14</accession>
<dbReference type="Pfam" id="PF12796">
    <property type="entry name" value="Ank_2"/>
    <property type="match status" value="1"/>
</dbReference>
<sequence>MPQMSPLDRVLRSRELLWLVFSFQGGVYEDMLDFVNVRIAPAPGPDDIFDPRSLADAATLLASWINTRGFPRLLPLIRCLPRMQDVAVWMNRIDLAEFLHQQGVVASSSYPLYHLAAYRGHVAVFEWLRSPPRRRNSSCFGHCSSRRPSGHDAMDHAAQGGHLDVVQFLHEHRTEGCTEYAMDAAAERGHLEVVRWLHEHRDEGCSTDAMTYAARNGHLDVVRWLHEHRTEGCSTRAMDLAATCGHLEIVKFLHAHRHEGCTTSAMDGAAIHGHLDVVQFLHEMRDEGCTGKAMYFALQEGQNHVVDWLAAHRHERGTDSDVAAFEQRQARIHSFIATM</sequence>
<comment type="caution">
    <text evidence="1">The sequence shown here is derived from an EMBL/GenBank/DDBJ whole genome shotgun (WGS) entry which is preliminary data.</text>
</comment>
<dbReference type="PANTHER" id="PTHR46586">
    <property type="entry name" value="ANKYRIN REPEAT-CONTAINING PROTEIN"/>
    <property type="match status" value="1"/>
</dbReference>
<organism evidence="1 2">
    <name type="scientific">Aphanomyces euteiches</name>
    <dbReference type="NCBI Taxonomy" id="100861"/>
    <lineage>
        <taxon>Eukaryota</taxon>
        <taxon>Sar</taxon>
        <taxon>Stramenopiles</taxon>
        <taxon>Oomycota</taxon>
        <taxon>Saprolegniomycetes</taxon>
        <taxon>Saprolegniales</taxon>
        <taxon>Verrucalvaceae</taxon>
        <taxon>Aphanomyces</taxon>
    </lineage>
</organism>
<keyword evidence="2" id="KW-1185">Reference proteome</keyword>
<dbReference type="InterPro" id="IPR036770">
    <property type="entry name" value="Ankyrin_rpt-contain_sf"/>
</dbReference>
<evidence type="ECO:0000313" key="2">
    <source>
        <dbReference type="Proteomes" id="UP000481153"/>
    </source>
</evidence>
<dbReference type="InterPro" id="IPR002110">
    <property type="entry name" value="Ankyrin_rpt"/>
</dbReference>
<reference evidence="1 2" key="1">
    <citation type="submission" date="2019-07" db="EMBL/GenBank/DDBJ databases">
        <title>Genomics analysis of Aphanomyces spp. identifies a new class of oomycete effector associated with host adaptation.</title>
        <authorList>
            <person name="Gaulin E."/>
        </authorList>
    </citation>
    <scope>NUCLEOTIDE SEQUENCE [LARGE SCALE GENOMIC DNA]</scope>
    <source>
        <strain evidence="1 2">ATCC 201684</strain>
    </source>
</reference>
<dbReference type="EMBL" id="VJMJ01000034">
    <property type="protein sequence ID" value="KAF0741822.1"/>
    <property type="molecule type" value="Genomic_DNA"/>
</dbReference>
<dbReference type="Gene3D" id="1.25.40.20">
    <property type="entry name" value="Ankyrin repeat-containing domain"/>
    <property type="match status" value="2"/>
</dbReference>
<dbReference type="SUPFAM" id="SSF48403">
    <property type="entry name" value="Ankyrin repeat"/>
    <property type="match status" value="1"/>
</dbReference>
<name>A0A6G0XN14_9STRA</name>
<dbReference type="PANTHER" id="PTHR46586:SF3">
    <property type="entry name" value="ANKYRIN REPEAT-CONTAINING PROTEIN"/>
    <property type="match status" value="1"/>
</dbReference>
<evidence type="ECO:0000313" key="1">
    <source>
        <dbReference type="EMBL" id="KAF0741822.1"/>
    </source>
</evidence>
<dbReference type="VEuPathDB" id="FungiDB:AeMF1_012490"/>
<dbReference type="AlphaFoldDB" id="A0A6G0XN14"/>
<dbReference type="Proteomes" id="UP000481153">
    <property type="component" value="Unassembled WGS sequence"/>
</dbReference>
<protein>
    <submittedName>
        <fullName evidence="1">Uncharacterized protein</fullName>
    </submittedName>
</protein>